<name>A0ABZ3BTG7_BURPY</name>
<dbReference type="EMBL" id="CP150850">
    <property type="protein sequence ID" value="WZW58532.1"/>
    <property type="molecule type" value="Genomic_DNA"/>
</dbReference>
<proteinExistence type="predicted"/>
<evidence type="ECO:0000313" key="1">
    <source>
        <dbReference type="EMBL" id="WZW58532.1"/>
    </source>
</evidence>
<dbReference type="RefSeq" id="WP_342311905.1">
    <property type="nucleotide sequence ID" value="NZ_CP150850.1"/>
</dbReference>
<sequence>MTTAPASAQWSKLCARGTDDNIARNWPVRRLSSEIKRSRRAASQELNHNRESTKMSWYCDVERELAHIRGAIELLEQTHDAFTNRSRVSDPAYWRVKLDTLRTRFERNKVLEYQINELFARLDRIRDPNIHK</sequence>
<keyword evidence="2" id="KW-1185">Reference proteome</keyword>
<organism evidence="1 2">
    <name type="scientific">Burkholderia pyrrocinia</name>
    <name type="common">Pseudomonas pyrrocinia</name>
    <dbReference type="NCBI Taxonomy" id="60550"/>
    <lineage>
        <taxon>Bacteria</taxon>
        <taxon>Pseudomonadati</taxon>
        <taxon>Pseudomonadota</taxon>
        <taxon>Betaproteobacteria</taxon>
        <taxon>Burkholderiales</taxon>
        <taxon>Burkholderiaceae</taxon>
        <taxon>Burkholderia</taxon>
        <taxon>Burkholderia cepacia complex</taxon>
    </lineage>
</organism>
<dbReference type="Proteomes" id="UP001484179">
    <property type="component" value="Chromosome 2"/>
</dbReference>
<reference evidence="1 2" key="1">
    <citation type="submission" date="2024-04" db="EMBL/GenBank/DDBJ databases">
        <title>Biological Control Activity of Plant Growth Promoting Rhizobacteria Burkholderia pyrrocinia BX1 against Tobacco black shank Introduction Tobacco black shank (TBS) caused by the oomycete Phytophthora. nicotianae (P. nicotianae) has become a destructive soil.</title>
        <authorList>
            <person name="Liu X."/>
            <person name="Shu C."/>
        </authorList>
    </citation>
    <scope>NUCLEOTIDE SEQUENCE [LARGE SCALE GENOMIC DNA]</scope>
    <source>
        <strain evidence="1 2">BX1</strain>
    </source>
</reference>
<evidence type="ECO:0000313" key="2">
    <source>
        <dbReference type="Proteomes" id="UP001484179"/>
    </source>
</evidence>
<protein>
    <submittedName>
        <fullName evidence="1">Uncharacterized protein</fullName>
    </submittedName>
</protein>
<accession>A0ABZ3BTG7</accession>
<gene>
    <name evidence="1" type="ORF">WN985_24215</name>
</gene>